<feature type="region of interest" description="Disordered" evidence="9">
    <location>
        <begin position="20"/>
        <end position="117"/>
    </location>
</feature>
<dbReference type="Pfam" id="PF05172">
    <property type="entry name" value="RRM_Nup35"/>
    <property type="match status" value="1"/>
</dbReference>
<evidence type="ECO:0000313" key="11">
    <source>
        <dbReference type="EMBL" id="PNH08433.1"/>
    </source>
</evidence>
<reference evidence="11 12" key="1">
    <citation type="journal article" date="2017" name="Mol. Biol. Evol.">
        <title>The 4-celled Tetrabaena socialis nuclear genome reveals the essential components for genetic control of cell number at the origin of multicellularity in the volvocine lineage.</title>
        <authorList>
            <person name="Featherston J."/>
            <person name="Arakaki Y."/>
            <person name="Hanschen E.R."/>
            <person name="Ferris P.J."/>
            <person name="Michod R.E."/>
            <person name="Olson B.J.S.C."/>
            <person name="Nozaki H."/>
            <person name="Durand P.M."/>
        </authorList>
    </citation>
    <scope>NUCLEOTIDE SEQUENCE [LARGE SCALE GENOMIC DNA]</scope>
    <source>
        <strain evidence="11 12">NIES-571</strain>
    </source>
</reference>
<sequence>MYREQEYAPLLFAVQPLDQATPRAATPLRADSSLSTQRRSVTQTPGSMATDATPAPPPPIMRLYEDVVMEDPGSAARGGGVTPPGRQTPQQQAHGGATPTPPPPQPSTSGGLGFEQQQPNYDDVWVTVYGFSQQEVPLVLKEFHRCGDIISWGFGEPHSNFIHIQARGAAAWAGRGRCFQNKHGAQRALIRNGEQLTGSLIIGVKPLDPRHRLRVASLQDGPDSPATAYRPKPVPERPYRVEATAGQRVPQPSRSVLTRVYEFVLGM</sequence>
<evidence type="ECO:0000256" key="4">
    <source>
        <dbReference type="ARBA" id="ARBA00022927"/>
    </source>
</evidence>
<evidence type="ECO:0000256" key="2">
    <source>
        <dbReference type="ARBA" id="ARBA00022448"/>
    </source>
</evidence>
<dbReference type="Proteomes" id="UP000236333">
    <property type="component" value="Unassembled WGS sequence"/>
</dbReference>
<dbReference type="SUPFAM" id="SSF54928">
    <property type="entry name" value="RNA-binding domain, RBD"/>
    <property type="match status" value="1"/>
</dbReference>
<evidence type="ECO:0000259" key="10">
    <source>
        <dbReference type="PROSITE" id="PS51472"/>
    </source>
</evidence>
<dbReference type="InterPro" id="IPR007846">
    <property type="entry name" value="RRM_NUP35_dom"/>
</dbReference>
<evidence type="ECO:0000256" key="6">
    <source>
        <dbReference type="ARBA" id="ARBA00023132"/>
    </source>
</evidence>
<name>A0A2J8A7I2_9CHLO</name>
<feature type="domain" description="RRM Nup35-type" evidence="10">
    <location>
        <begin position="120"/>
        <end position="214"/>
    </location>
</feature>
<dbReference type="InterPro" id="IPR035979">
    <property type="entry name" value="RBD_domain_sf"/>
</dbReference>
<dbReference type="GO" id="GO:0017056">
    <property type="term" value="F:structural constituent of nuclear pore"/>
    <property type="evidence" value="ECO:0007669"/>
    <property type="project" value="TreeGrafter"/>
</dbReference>
<dbReference type="GO" id="GO:0003676">
    <property type="term" value="F:nucleic acid binding"/>
    <property type="evidence" value="ECO:0007669"/>
    <property type="project" value="InterPro"/>
</dbReference>
<dbReference type="Gene3D" id="3.30.70.330">
    <property type="match status" value="1"/>
</dbReference>
<dbReference type="GO" id="GO:0005543">
    <property type="term" value="F:phospholipid binding"/>
    <property type="evidence" value="ECO:0007669"/>
    <property type="project" value="TreeGrafter"/>
</dbReference>
<feature type="compositionally biased region" description="Polar residues" evidence="9">
    <location>
        <begin position="32"/>
        <end position="47"/>
    </location>
</feature>
<dbReference type="PROSITE" id="PS51472">
    <property type="entry name" value="RRM_NUP35"/>
    <property type="match status" value="1"/>
</dbReference>
<dbReference type="PANTHER" id="PTHR21527">
    <property type="entry name" value="NUCLEOPORIN NUP35"/>
    <property type="match status" value="1"/>
</dbReference>
<keyword evidence="4" id="KW-0653">Protein transport</keyword>
<gene>
    <name evidence="11" type="ORF">TSOC_004998</name>
</gene>
<evidence type="ECO:0000256" key="8">
    <source>
        <dbReference type="PROSITE-ProRule" id="PRU00804"/>
    </source>
</evidence>
<dbReference type="AlphaFoldDB" id="A0A2J8A7I2"/>
<dbReference type="PANTHER" id="PTHR21527:SF6">
    <property type="entry name" value="NUCLEOPORIN NUP35"/>
    <property type="match status" value="1"/>
</dbReference>
<dbReference type="InterPro" id="IPR012677">
    <property type="entry name" value="Nucleotide-bd_a/b_plait_sf"/>
</dbReference>
<dbReference type="GO" id="GO:0044613">
    <property type="term" value="C:nuclear pore central transport channel"/>
    <property type="evidence" value="ECO:0007669"/>
    <property type="project" value="TreeGrafter"/>
</dbReference>
<dbReference type="GO" id="GO:0044615">
    <property type="term" value="C:nuclear pore nuclear basket"/>
    <property type="evidence" value="ECO:0007669"/>
    <property type="project" value="TreeGrafter"/>
</dbReference>
<evidence type="ECO:0000313" key="12">
    <source>
        <dbReference type="Proteomes" id="UP000236333"/>
    </source>
</evidence>
<dbReference type="CDD" id="cd12441">
    <property type="entry name" value="RRM_Nup53_like"/>
    <property type="match status" value="1"/>
</dbReference>
<keyword evidence="5" id="KW-0811">Translocation</keyword>
<comment type="caution">
    <text evidence="11">The sequence shown here is derived from an EMBL/GenBank/DDBJ whole genome shotgun (WGS) entry which is preliminary data.</text>
</comment>
<proteinExistence type="predicted"/>
<keyword evidence="12" id="KW-1185">Reference proteome</keyword>
<dbReference type="GO" id="GO:0006607">
    <property type="term" value="P:NLS-bearing protein import into nucleus"/>
    <property type="evidence" value="ECO:0007669"/>
    <property type="project" value="TreeGrafter"/>
</dbReference>
<organism evidence="11 12">
    <name type="scientific">Tetrabaena socialis</name>
    <dbReference type="NCBI Taxonomy" id="47790"/>
    <lineage>
        <taxon>Eukaryota</taxon>
        <taxon>Viridiplantae</taxon>
        <taxon>Chlorophyta</taxon>
        <taxon>core chlorophytes</taxon>
        <taxon>Chlorophyceae</taxon>
        <taxon>CS clade</taxon>
        <taxon>Chlamydomonadales</taxon>
        <taxon>Tetrabaenaceae</taxon>
        <taxon>Tetrabaena</taxon>
    </lineage>
</organism>
<dbReference type="GO" id="GO:0051028">
    <property type="term" value="P:mRNA transport"/>
    <property type="evidence" value="ECO:0007669"/>
    <property type="project" value="UniProtKB-UniRule"/>
</dbReference>
<keyword evidence="6 8" id="KW-0906">Nuclear pore complex</keyword>
<keyword evidence="7 8" id="KW-0539">Nucleus</keyword>
<comment type="subcellular location">
    <subcellularLocation>
        <location evidence="1">Nucleus</location>
        <location evidence="1">Nuclear pore complex</location>
    </subcellularLocation>
</comment>
<evidence type="ECO:0000256" key="7">
    <source>
        <dbReference type="ARBA" id="ARBA00023242"/>
    </source>
</evidence>
<dbReference type="EMBL" id="PGGS01000130">
    <property type="protein sequence ID" value="PNH08433.1"/>
    <property type="molecule type" value="Genomic_DNA"/>
</dbReference>
<accession>A0A2J8A7I2</accession>
<evidence type="ECO:0000256" key="9">
    <source>
        <dbReference type="SAM" id="MobiDB-lite"/>
    </source>
</evidence>
<keyword evidence="2 8" id="KW-0813">Transport</keyword>
<dbReference type="GO" id="GO:0006999">
    <property type="term" value="P:nuclear pore organization"/>
    <property type="evidence" value="ECO:0007669"/>
    <property type="project" value="TreeGrafter"/>
</dbReference>
<keyword evidence="3 8" id="KW-0509">mRNA transport</keyword>
<evidence type="ECO:0000256" key="3">
    <source>
        <dbReference type="ARBA" id="ARBA00022816"/>
    </source>
</evidence>
<dbReference type="OrthoDB" id="511399at2759"/>
<evidence type="ECO:0000256" key="1">
    <source>
        <dbReference type="ARBA" id="ARBA00004567"/>
    </source>
</evidence>
<evidence type="ECO:0000256" key="5">
    <source>
        <dbReference type="ARBA" id="ARBA00023010"/>
    </source>
</evidence>
<protein>
    <submittedName>
        <fullName evidence="11">Nucleoporin NUP53</fullName>
    </submittedName>
</protein>